<evidence type="ECO:0000256" key="1">
    <source>
        <dbReference type="SAM" id="MobiDB-lite"/>
    </source>
</evidence>
<feature type="compositionally biased region" description="Polar residues" evidence="1">
    <location>
        <begin position="91"/>
        <end position="100"/>
    </location>
</feature>
<proteinExistence type="predicted"/>
<sequence>MQYAVRVQEIRLYRHVSPYKSTTVYFSSVSNRPPSCYLRARGRRVGGGPAAFADGAAPQRSPPARGLAKTKQTRRHIPSSGRRHICLPETVTGNDSNSYL</sequence>
<evidence type="ECO:0000313" key="2">
    <source>
        <dbReference type="EMBL" id="GBP50485.1"/>
    </source>
</evidence>
<dbReference type="EMBL" id="BGZK01000566">
    <property type="protein sequence ID" value="GBP50485.1"/>
    <property type="molecule type" value="Genomic_DNA"/>
</dbReference>
<comment type="caution">
    <text evidence="2">The sequence shown here is derived from an EMBL/GenBank/DDBJ whole genome shotgun (WGS) entry which is preliminary data.</text>
</comment>
<name>A0A4C1WK48_EUMVA</name>
<keyword evidence="3" id="KW-1185">Reference proteome</keyword>
<dbReference type="Proteomes" id="UP000299102">
    <property type="component" value="Unassembled WGS sequence"/>
</dbReference>
<gene>
    <name evidence="2" type="ORF">EVAR_96722_1</name>
</gene>
<feature type="region of interest" description="Disordered" evidence="1">
    <location>
        <begin position="49"/>
        <end position="100"/>
    </location>
</feature>
<dbReference type="AlphaFoldDB" id="A0A4C1WK48"/>
<reference evidence="2 3" key="1">
    <citation type="journal article" date="2019" name="Commun. Biol.">
        <title>The bagworm genome reveals a unique fibroin gene that provides high tensile strength.</title>
        <authorList>
            <person name="Kono N."/>
            <person name="Nakamura H."/>
            <person name="Ohtoshi R."/>
            <person name="Tomita M."/>
            <person name="Numata K."/>
            <person name="Arakawa K."/>
        </authorList>
    </citation>
    <scope>NUCLEOTIDE SEQUENCE [LARGE SCALE GENOMIC DNA]</scope>
</reference>
<feature type="compositionally biased region" description="Basic residues" evidence="1">
    <location>
        <begin position="71"/>
        <end position="85"/>
    </location>
</feature>
<organism evidence="2 3">
    <name type="scientific">Eumeta variegata</name>
    <name type="common">Bagworm moth</name>
    <name type="synonym">Eumeta japonica</name>
    <dbReference type="NCBI Taxonomy" id="151549"/>
    <lineage>
        <taxon>Eukaryota</taxon>
        <taxon>Metazoa</taxon>
        <taxon>Ecdysozoa</taxon>
        <taxon>Arthropoda</taxon>
        <taxon>Hexapoda</taxon>
        <taxon>Insecta</taxon>
        <taxon>Pterygota</taxon>
        <taxon>Neoptera</taxon>
        <taxon>Endopterygota</taxon>
        <taxon>Lepidoptera</taxon>
        <taxon>Glossata</taxon>
        <taxon>Ditrysia</taxon>
        <taxon>Tineoidea</taxon>
        <taxon>Psychidae</taxon>
        <taxon>Oiketicinae</taxon>
        <taxon>Eumeta</taxon>
    </lineage>
</organism>
<accession>A0A4C1WK48</accession>
<evidence type="ECO:0000313" key="3">
    <source>
        <dbReference type="Proteomes" id="UP000299102"/>
    </source>
</evidence>
<protein>
    <submittedName>
        <fullName evidence="2">Uncharacterized protein</fullName>
    </submittedName>
</protein>